<evidence type="ECO:0000256" key="2">
    <source>
        <dbReference type="ARBA" id="ARBA00022676"/>
    </source>
</evidence>
<dbReference type="InterPro" id="IPR005195">
    <property type="entry name" value="Glyco_hydro_65_M"/>
</dbReference>
<dbReference type="Pfam" id="PF03636">
    <property type="entry name" value="Glyco_hydro_65N"/>
    <property type="match status" value="1"/>
</dbReference>
<feature type="active site" description="Proton donor" evidence="4">
    <location>
        <position position="480"/>
    </location>
</feature>
<evidence type="ECO:0000256" key="5">
    <source>
        <dbReference type="PIRSR" id="PIRSR036289-51"/>
    </source>
</evidence>
<evidence type="ECO:0000259" key="7">
    <source>
        <dbReference type="Pfam" id="PF03636"/>
    </source>
</evidence>
<feature type="binding site" evidence="5">
    <location>
        <begin position="592"/>
        <end position="593"/>
    </location>
    <ligand>
        <name>substrate</name>
    </ligand>
</feature>
<dbReference type="OrthoDB" id="414934at2"/>
<dbReference type="InterPro" id="IPR017045">
    <property type="entry name" value="Malt_Pase/Glycosyl_Hdrlase"/>
</dbReference>
<dbReference type="GO" id="GO:0016757">
    <property type="term" value="F:glycosyltransferase activity"/>
    <property type="evidence" value="ECO:0007669"/>
    <property type="project" value="UniProtKB-KW"/>
</dbReference>
<dbReference type="Gene3D" id="2.60.420.10">
    <property type="entry name" value="Maltose phosphorylase, domain 3"/>
    <property type="match status" value="1"/>
</dbReference>
<dbReference type="PIRSF" id="PIRSF036289">
    <property type="entry name" value="Glycosyl_hydrolase_malt_phosph"/>
    <property type="match status" value="1"/>
</dbReference>
<feature type="domain" description="Glycoside hydrolase family 65 central catalytic" evidence="6">
    <location>
        <begin position="305"/>
        <end position="682"/>
    </location>
</feature>
<comment type="similarity">
    <text evidence="1">Belongs to the glycosyl hydrolase 65 family.</text>
</comment>
<evidence type="ECO:0000256" key="1">
    <source>
        <dbReference type="ARBA" id="ARBA00006768"/>
    </source>
</evidence>
<reference evidence="8 10" key="1">
    <citation type="journal article" date="2015" name="Genome Announc.">
        <title>Draft Genome of the Euendolithic (true boring) Cyanobacterium Mastigocoleus testarum strain BC008.</title>
        <authorList>
            <person name="Guida B.S."/>
            <person name="Garcia-Pichel F."/>
        </authorList>
    </citation>
    <scope>NUCLEOTIDE SEQUENCE [LARGE SCALE GENOMIC DNA]</scope>
    <source>
        <strain evidence="8 10">BC008</strain>
    </source>
</reference>
<accession>A0A0V7ZEZ0</accession>
<feature type="domain" description="Glycoside hydrolase family 65 N-terminal" evidence="7">
    <location>
        <begin position="25"/>
        <end position="253"/>
    </location>
</feature>
<dbReference type="SUPFAM" id="SSF48208">
    <property type="entry name" value="Six-hairpin glycosidases"/>
    <property type="match status" value="1"/>
</dbReference>
<dbReference type="InterPro" id="IPR008928">
    <property type="entry name" value="6-hairpin_glycosidase_sf"/>
</dbReference>
<evidence type="ECO:0000313" key="10">
    <source>
        <dbReference type="Proteomes" id="UP000053372"/>
    </source>
</evidence>
<comment type="caution">
    <text evidence="8">The sequence shown here is derived from an EMBL/GenBank/DDBJ whole genome shotgun (WGS) entry which is preliminary data.</text>
</comment>
<name>A0A0V7ZEZ0_9CYAN</name>
<dbReference type="PANTHER" id="PTHR11051">
    <property type="entry name" value="GLYCOSYL HYDROLASE-RELATED"/>
    <property type="match status" value="1"/>
</dbReference>
<dbReference type="EMBL" id="LMTZ01000035">
    <property type="protein sequence ID" value="KST69076.1"/>
    <property type="molecule type" value="Genomic_DNA"/>
</dbReference>
<dbReference type="InterPro" id="IPR005196">
    <property type="entry name" value="Glyco_hydro_65_N"/>
</dbReference>
<dbReference type="InterPro" id="IPR012341">
    <property type="entry name" value="6hp_glycosidase-like_sf"/>
</dbReference>
<dbReference type="Gene3D" id="2.70.98.40">
    <property type="entry name" value="Glycoside hydrolase, family 65, N-terminal domain"/>
    <property type="match status" value="1"/>
</dbReference>
<dbReference type="InterPro" id="IPR037018">
    <property type="entry name" value="GH65_N"/>
</dbReference>
<gene>
    <name evidence="8" type="ORF">BC008_12180</name>
    <name evidence="9" type="ORF">BC008_34715</name>
</gene>
<evidence type="ECO:0000259" key="6">
    <source>
        <dbReference type="Pfam" id="PF03632"/>
    </source>
</evidence>
<dbReference type="Pfam" id="PF03632">
    <property type="entry name" value="Glyco_hydro_65m"/>
    <property type="match status" value="1"/>
</dbReference>
<dbReference type="AlphaFoldDB" id="A0A0V7ZEZ0"/>
<evidence type="ECO:0000256" key="3">
    <source>
        <dbReference type="ARBA" id="ARBA00022679"/>
    </source>
</evidence>
<dbReference type="RefSeq" id="WP_058183373.1">
    <property type="nucleotide sequence ID" value="NZ_LMTZ01000035.1"/>
</dbReference>
<dbReference type="GO" id="GO:0030246">
    <property type="term" value="F:carbohydrate binding"/>
    <property type="evidence" value="ECO:0007669"/>
    <property type="project" value="InterPro"/>
</dbReference>
<sequence>MLHLAAHNSGQAQNLTDSKGTHVIERGFDPQKLHHQETVFNLSNGYLGTRGTFEEGYPQDSPATMIHGVYDDVEIAKTELVNCPNWLALTITIDGQRFGMESGEILTYERRLDLRLGILSRNVRWRSPNGQTVEFNFERFVSLADRHTLAIRCQITSIDFEGEVKITSGFDAEPTTQGRPHWKTIEWGSKDNVMWLHTQTKSSQIQLGMAAKLTTQDDEFVISSTDSQVEAKCYFLPGQTFGVEKIVTIFTSRDTEIPLDVALDRLAENPSYPSLLAAHIAAWDLVWKDNDVIIEGDTLAQLSVRYNIFQLLAVAPRNDDRVSIPPKTLSGFGYRGHIFWDTEIFILPLLVLTQPALARNLLNYRYHTLPQARLKAQEMGFEGAMFAWESADTGEEVTPRWVPDPNGEMVRIWCGDLEIHINSDIAYAAWQYWKTTGDDEWMSSYGAEMFLDTANFWESRVEWNETRDCYDIRDVIGPDENHDRVDNNAFTNLMVRWHLKSAITLWEWLSQDCLETASHLADALKISPEKLQHWAEIADQIFINIDSSTGLIEQFDGFFDLEYVNFADYQSRTTSMQGLLGIEETSKKQILKQPDVLMVLYLLRDLYDTQTLQANWDYYTPRTDHSYGSSLGPAINAIVACDLDRANTAYDHFMQAALVDLVNVRLNANDGVHAASAGGVWQAVIFGFGGVRMTESGPVACAKLPTNWKRLQFKLKWHGEWHEFDLRPELVCNDDKTTEVFQASA</sequence>
<evidence type="ECO:0000313" key="9">
    <source>
        <dbReference type="EMBL" id="KST69076.1"/>
    </source>
</evidence>
<keyword evidence="2" id="KW-0328">Glycosyltransferase</keyword>
<protein>
    <submittedName>
        <fullName evidence="8">Kojibiose phosphorylase</fullName>
    </submittedName>
</protein>
<evidence type="ECO:0000313" key="8">
    <source>
        <dbReference type="EMBL" id="KST63065.1"/>
    </source>
</evidence>
<dbReference type="InterPro" id="IPR011013">
    <property type="entry name" value="Gal_mutarotase_sf_dom"/>
</dbReference>
<keyword evidence="10" id="KW-1185">Reference proteome</keyword>
<dbReference type="EMBL" id="LMTZ01000144">
    <property type="protein sequence ID" value="KST63065.1"/>
    <property type="molecule type" value="Genomic_DNA"/>
</dbReference>
<dbReference type="GO" id="GO:0004553">
    <property type="term" value="F:hydrolase activity, hydrolyzing O-glycosyl compounds"/>
    <property type="evidence" value="ECO:0007669"/>
    <property type="project" value="TreeGrafter"/>
</dbReference>
<proteinExistence type="inferred from homology"/>
<organism evidence="8 10">
    <name type="scientific">Mastigocoleus testarum BC008</name>
    <dbReference type="NCBI Taxonomy" id="371196"/>
    <lineage>
        <taxon>Bacteria</taxon>
        <taxon>Bacillati</taxon>
        <taxon>Cyanobacteriota</taxon>
        <taxon>Cyanophyceae</taxon>
        <taxon>Nostocales</taxon>
        <taxon>Hapalosiphonaceae</taxon>
        <taxon>Mastigocoleus</taxon>
    </lineage>
</organism>
<feature type="binding site" evidence="5">
    <location>
        <begin position="340"/>
        <end position="341"/>
    </location>
    <ligand>
        <name>substrate</name>
    </ligand>
</feature>
<evidence type="ECO:0000256" key="4">
    <source>
        <dbReference type="PIRSR" id="PIRSR036289-50"/>
    </source>
</evidence>
<dbReference type="PANTHER" id="PTHR11051:SF8">
    <property type="entry name" value="PROTEIN-GLUCOSYLGALACTOSYLHYDROXYLYSINE GLUCOSIDASE"/>
    <property type="match status" value="1"/>
</dbReference>
<dbReference type="SUPFAM" id="SSF74650">
    <property type="entry name" value="Galactose mutarotase-like"/>
    <property type="match status" value="1"/>
</dbReference>
<dbReference type="Proteomes" id="UP000053372">
    <property type="component" value="Unassembled WGS sequence"/>
</dbReference>
<dbReference type="GO" id="GO:0005975">
    <property type="term" value="P:carbohydrate metabolic process"/>
    <property type="evidence" value="ECO:0007669"/>
    <property type="project" value="InterPro"/>
</dbReference>
<keyword evidence="3" id="KW-0808">Transferase</keyword>
<dbReference type="Gene3D" id="1.50.10.10">
    <property type="match status" value="1"/>
</dbReference>